<comment type="caution">
    <text evidence="1">The sequence shown here is derived from an EMBL/GenBank/DDBJ whole genome shotgun (WGS) entry which is preliminary data.</text>
</comment>
<dbReference type="EMBL" id="ATBP01001683">
    <property type="protein sequence ID" value="ETR66887.1"/>
    <property type="molecule type" value="Genomic_DNA"/>
</dbReference>
<proteinExistence type="predicted"/>
<evidence type="ECO:0000313" key="2">
    <source>
        <dbReference type="Proteomes" id="UP000189670"/>
    </source>
</evidence>
<dbReference type="Proteomes" id="UP000189670">
    <property type="component" value="Unassembled WGS sequence"/>
</dbReference>
<dbReference type="AlphaFoldDB" id="A0A1V1NWB4"/>
<name>A0A1V1NWB4_9BACT</name>
<feature type="non-terminal residue" evidence="1">
    <location>
        <position position="1"/>
    </location>
</feature>
<sequence length="80" mass="9195">TLNNVRDLYLQYTQETNQPFTEEAITKVFEQTLGQPWLVNRLGSILTQHIKPETTDPIDGNDIDLAIQILLKKKMSILII</sequence>
<accession>A0A1V1NWB4</accession>
<protein>
    <submittedName>
        <fullName evidence="1">Uncharacterized protein</fullName>
    </submittedName>
</protein>
<evidence type="ECO:0000313" key="1">
    <source>
        <dbReference type="EMBL" id="ETR66887.1"/>
    </source>
</evidence>
<gene>
    <name evidence="1" type="ORF">OMM_12216</name>
</gene>
<reference evidence="2" key="1">
    <citation type="submission" date="2012-11" db="EMBL/GenBank/DDBJ databases">
        <authorList>
            <person name="Lucero-Rivera Y.E."/>
            <person name="Tovar-Ramirez D."/>
        </authorList>
    </citation>
    <scope>NUCLEOTIDE SEQUENCE [LARGE SCALE GENOMIC DNA]</scope>
    <source>
        <strain evidence="2">Araruama</strain>
    </source>
</reference>
<organism evidence="1 2">
    <name type="scientific">Candidatus Magnetoglobus multicellularis str. Araruama</name>
    <dbReference type="NCBI Taxonomy" id="890399"/>
    <lineage>
        <taxon>Bacteria</taxon>
        <taxon>Pseudomonadati</taxon>
        <taxon>Thermodesulfobacteriota</taxon>
        <taxon>Desulfobacteria</taxon>
        <taxon>Desulfobacterales</taxon>
        <taxon>Desulfobacteraceae</taxon>
        <taxon>Candidatus Magnetoglobus</taxon>
    </lineage>
</organism>